<evidence type="ECO:0000259" key="1">
    <source>
        <dbReference type="Pfam" id="PF13649"/>
    </source>
</evidence>
<evidence type="ECO:0000313" key="2">
    <source>
        <dbReference type="EMBL" id="SNC64245.1"/>
    </source>
</evidence>
<dbReference type="OrthoDB" id="9788660at2"/>
<keyword evidence="3" id="KW-1185">Reference proteome</keyword>
<dbReference type="AlphaFoldDB" id="A0A212TE50"/>
<accession>A0A212TE50</accession>
<dbReference type="InterPro" id="IPR041698">
    <property type="entry name" value="Methyltransf_25"/>
</dbReference>
<dbReference type="PANTHER" id="PTHR12843:SF5">
    <property type="entry name" value="EEF1A LYSINE METHYLTRANSFERASE 2"/>
    <property type="match status" value="1"/>
</dbReference>
<dbReference type="RefSeq" id="WP_088842315.1">
    <property type="nucleotide sequence ID" value="NZ_FYEW01000001.1"/>
</dbReference>
<reference evidence="3" key="1">
    <citation type="submission" date="2017-06" db="EMBL/GenBank/DDBJ databases">
        <authorList>
            <person name="Varghese N."/>
            <person name="Submissions S."/>
        </authorList>
    </citation>
    <scope>NUCLEOTIDE SEQUENCE [LARGE SCALE GENOMIC DNA]</scope>
    <source>
        <strain evidence="3">DSM 11116</strain>
    </source>
</reference>
<feature type="domain" description="Methyltransferase" evidence="1">
    <location>
        <begin position="48"/>
        <end position="143"/>
    </location>
</feature>
<sequence>MRSTPDSKTHWDNLYAAKQPHEVSWTQPVPTASLNFIHSFALPKEAPIIDIGGGDSLLVDHLLAEGYQNLTVLDISGKALAKAQQRLGKLSQRVRWIEADIREFVPDTSYALWHDRAAFHFLTTTPDTSRYLDVTRQALQPEGFLVLSTFSLEGPDRCSGLPVQQYSEPTLSARMPEGFTKMRCIQQEHYTPFQTTQSFLFCAFRRAA</sequence>
<keyword evidence="2" id="KW-0808">Transferase</keyword>
<dbReference type="Gene3D" id="3.40.50.150">
    <property type="entry name" value="Vaccinia Virus protein VP39"/>
    <property type="match status" value="1"/>
</dbReference>
<protein>
    <submittedName>
        <fullName evidence="2">Methyltransferase domain-containing protein</fullName>
    </submittedName>
</protein>
<dbReference type="PANTHER" id="PTHR12843">
    <property type="entry name" value="PROTEIN-LYSINE N-METHYLTRANSFERASE METTL10"/>
    <property type="match status" value="1"/>
</dbReference>
<gene>
    <name evidence="2" type="ORF">SAMN06265337_1041</name>
</gene>
<dbReference type="EMBL" id="FYEW01000001">
    <property type="protein sequence ID" value="SNC64245.1"/>
    <property type="molecule type" value="Genomic_DNA"/>
</dbReference>
<evidence type="ECO:0000313" key="3">
    <source>
        <dbReference type="Proteomes" id="UP000198131"/>
    </source>
</evidence>
<dbReference type="GO" id="GO:0032259">
    <property type="term" value="P:methylation"/>
    <property type="evidence" value="ECO:0007669"/>
    <property type="project" value="UniProtKB-KW"/>
</dbReference>
<dbReference type="CDD" id="cd02440">
    <property type="entry name" value="AdoMet_MTases"/>
    <property type="match status" value="1"/>
</dbReference>
<keyword evidence="2" id="KW-0489">Methyltransferase</keyword>
<proteinExistence type="predicted"/>
<name>A0A212TE50_9BACT</name>
<dbReference type="GO" id="GO:0008168">
    <property type="term" value="F:methyltransferase activity"/>
    <property type="evidence" value="ECO:0007669"/>
    <property type="project" value="UniProtKB-KW"/>
</dbReference>
<dbReference type="InterPro" id="IPR029063">
    <property type="entry name" value="SAM-dependent_MTases_sf"/>
</dbReference>
<dbReference type="Proteomes" id="UP000198131">
    <property type="component" value="Unassembled WGS sequence"/>
</dbReference>
<dbReference type="Pfam" id="PF13649">
    <property type="entry name" value="Methyltransf_25"/>
    <property type="match status" value="1"/>
</dbReference>
<organism evidence="2 3">
    <name type="scientific">Hymenobacter gelipurpurascens</name>
    <dbReference type="NCBI Taxonomy" id="89968"/>
    <lineage>
        <taxon>Bacteria</taxon>
        <taxon>Pseudomonadati</taxon>
        <taxon>Bacteroidota</taxon>
        <taxon>Cytophagia</taxon>
        <taxon>Cytophagales</taxon>
        <taxon>Hymenobacteraceae</taxon>
        <taxon>Hymenobacter</taxon>
    </lineage>
</organism>
<dbReference type="SUPFAM" id="SSF53335">
    <property type="entry name" value="S-adenosyl-L-methionine-dependent methyltransferases"/>
    <property type="match status" value="1"/>
</dbReference>